<keyword evidence="3" id="KW-1185">Reference proteome</keyword>
<dbReference type="EMBL" id="JAXCGZ010005885">
    <property type="protein sequence ID" value="KAK7080512.1"/>
    <property type="molecule type" value="Genomic_DNA"/>
</dbReference>
<gene>
    <name evidence="2" type="ORF">SK128_023138</name>
</gene>
<feature type="compositionally biased region" description="Low complexity" evidence="1">
    <location>
        <begin position="268"/>
        <end position="279"/>
    </location>
</feature>
<dbReference type="Proteomes" id="UP001381693">
    <property type="component" value="Unassembled WGS sequence"/>
</dbReference>
<feature type="compositionally biased region" description="Basic and acidic residues" evidence="1">
    <location>
        <begin position="251"/>
        <end position="267"/>
    </location>
</feature>
<name>A0AAN9ADL7_HALRR</name>
<accession>A0AAN9ADL7</accession>
<evidence type="ECO:0000313" key="2">
    <source>
        <dbReference type="EMBL" id="KAK7080512.1"/>
    </source>
</evidence>
<reference evidence="2 3" key="1">
    <citation type="submission" date="2023-11" db="EMBL/GenBank/DDBJ databases">
        <title>Halocaridina rubra genome assembly.</title>
        <authorList>
            <person name="Smith C."/>
        </authorList>
    </citation>
    <scope>NUCLEOTIDE SEQUENCE [LARGE SCALE GENOMIC DNA]</scope>
    <source>
        <strain evidence="2">EP-1</strain>
        <tissue evidence="2">Whole</tissue>
    </source>
</reference>
<evidence type="ECO:0000313" key="3">
    <source>
        <dbReference type="Proteomes" id="UP001381693"/>
    </source>
</evidence>
<dbReference type="AlphaFoldDB" id="A0AAN9ADL7"/>
<feature type="region of interest" description="Disordered" evidence="1">
    <location>
        <begin position="251"/>
        <end position="356"/>
    </location>
</feature>
<comment type="caution">
    <text evidence="2">The sequence shown here is derived from an EMBL/GenBank/DDBJ whole genome shotgun (WGS) entry which is preliminary data.</text>
</comment>
<evidence type="ECO:0000256" key="1">
    <source>
        <dbReference type="SAM" id="MobiDB-lite"/>
    </source>
</evidence>
<sequence length="405" mass="43101">MSLCIPPITETSIVELIKGVAMQGYSVFSTILERVTTLSAECGSRWQPLIVEISEHQNAQRAKFREKIESIQLQLTSPTLESRKLHPPTPSTISEITSTMLTITDQVVLIKILIAKVISEWNLKVQDLLQLRKKEERLEKAKVMGATMSGGGGLPRQSTSGSISTSSVASALANTSTGEMYSAVSQRQGVDTASLASSAALTGVSTDSLSLSASLSDIPGHENQKNISGECAEDVGEKENYCNEECAGKLPPEEHIDQKKPSEDTKESTSALSLSSASSEVLNSWENESDVSGALQAGLSSQPPDVSSGLHRRQASDSCDGLVSGFSALSESPGRGHERSLSDGGGQTSISRETVDRGAERRIAASAVKNIISTLWSSSGNLVVEVSVTTHSVGYKRAFAMYTCF</sequence>
<proteinExistence type="predicted"/>
<organism evidence="2 3">
    <name type="scientific">Halocaridina rubra</name>
    <name type="common">Hawaiian red shrimp</name>
    <dbReference type="NCBI Taxonomy" id="373956"/>
    <lineage>
        <taxon>Eukaryota</taxon>
        <taxon>Metazoa</taxon>
        <taxon>Ecdysozoa</taxon>
        <taxon>Arthropoda</taxon>
        <taxon>Crustacea</taxon>
        <taxon>Multicrustacea</taxon>
        <taxon>Malacostraca</taxon>
        <taxon>Eumalacostraca</taxon>
        <taxon>Eucarida</taxon>
        <taxon>Decapoda</taxon>
        <taxon>Pleocyemata</taxon>
        <taxon>Caridea</taxon>
        <taxon>Atyoidea</taxon>
        <taxon>Atyidae</taxon>
        <taxon>Halocaridina</taxon>
    </lineage>
</organism>
<protein>
    <submittedName>
        <fullName evidence="2">Uncharacterized protein</fullName>
    </submittedName>
</protein>